<keyword evidence="3" id="KW-1185">Reference proteome</keyword>
<protein>
    <recommendedName>
        <fullName evidence="1">Bet v I/Major latex protein domain-containing protein</fullName>
    </recommendedName>
</protein>
<dbReference type="InParanoid" id="A0A3Q7GHK0"/>
<reference evidence="2" key="2">
    <citation type="submission" date="2019-01" db="UniProtKB">
        <authorList>
            <consortium name="EnsemblPlants"/>
        </authorList>
    </citation>
    <scope>IDENTIFICATION</scope>
    <source>
        <strain evidence="2">cv. Heinz 1706</strain>
    </source>
</reference>
<dbReference type="Gramene" id="Solyc05g046245.1.1">
    <property type="protein sequence ID" value="Solyc05g046245.1.1"/>
    <property type="gene ID" value="Solyc05g046245.1"/>
</dbReference>
<evidence type="ECO:0000313" key="2">
    <source>
        <dbReference type="EnsemblPlants" id="Solyc05g046245.1.1"/>
    </source>
</evidence>
<dbReference type="Gene3D" id="3.30.530.20">
    <property type="match status" value="1"/>
</dbReference>
<accession>A0A3Q7GHK0</accession>
<reference evidence="2" key="1">
    <citation type="journal article" date="2012" name="Nature">
        <title>The tomato genome sequence provides insights into fleshy fruit evolution.</title>
        <authorList>
            <consortium name="Tomato Genome Consortium"/>
        </authorList>
    </citation>
    <scope>NUCLEOTIDE SEQUENCE [LARGE SCALE GENOMIC DNA]</scope>
    <source>
        <strain evidence="2">cv. Heinz 1706</strain>
    </source>
</reference>
<dbReference type="Proteomes" id="UP000004994">
    <property type="component" value="Chromosome 5"/>
</dbReference>
<dbReference type="AlphaFoldDB" id="A0A3Q7GHK0"/>
<dbReference type="Pfam" id="PF00407">
    <property type="entry name" value="Bet_v_1"/>
    <property type="match status" value="1"/>
</dbReference>
<dbReference type="EnsemblPlants" id="Solyc05g046245.1.1">
    <property type="protein sequence ID" value="Solyc05g046245.1.1"/>
    <property type="gene ID" value="Solyc05g046245.1"/>
</dbReference>
<organism evidence="2">
    <name type="scientific">Solanum lycopersicum</name>
    <name type="common">Tomato</name>
    <name type="synonym">Lycopersicon esculentum</name>
    <dbReference type="NCBI Taxonomy" id="4081"/>
    <lineage>
        <taxon>Eukaryota</taxon>
        <taxon>Viridiplantae</taxon>
        <taxon>Streptophyta</taxon>
        <taxon>Embryophyta</taxon>
        <taxon>Tracheophyta</taxon>
        <taxon>Spermatophyta</taxon>
        <taxon>Magnoliopsida</taxon>
        <taxon>eudicotyledons</taxon>
        <taxon>Gunneridae</taxon>
        <taxon>Pentapetalae</taxon>
        <taxon>asterids</taxon>
        <taxon>lamiids</taxon>
        <taxon>Solanales</taxon>
        <taxon>Solanaceae</taxon>
        <taxon>Solanoideae</taxon>
        <taxon>Solaneae</taxon>
        <taxon>Solanum</taxon>
        <taxon>Solanum subgen. Lycopersicon</taxon>
    </lineage>
</organism>
<dbReference type="GO" id="GO:0006952">
    <property type="term" value="P:defense response"/>
    <property type="evidence" value="ECO:0007669"/>
    <property type="project" value="InterPro"/>
</dbReference>
<evidence type="ECO:0000313" key="3">
    <source>
        <dbReference type="Proteomes" id="UP000004994"/>
    </source>
</evidence>
<dbReference type="SUPFAM" id="SSF55961">
    <property type="entry name" value="Bet v1-like"/>
    <property type="match status" value="1"/>
</dbReference>
<dbReference type="PANTHER" id="PTHR31907">
    <property type="entry name" value="MLP-LIKE PROTEIN 423"/>
    <property type="match status" value="1"/>
</dbReference>
<dbReference type="InterPro" id="IPR051761">
    <property type="entry name" value="MLP-like_ligand-binding"/>
</dbReference>
<dbReference type="InterPro" id="IPR023393">
    <property type="entry name" value="START-like_dom_sf"/>
</dbReference>
<name>A0A3Q7GHK0_SOLLC</name>
<feature type="domain" description="Bet v I/Major latex protein" evidence="1">
    <location>
        <begin position="17"/>
        <end position="81"/>
    </location>
</feature>
<evidence type="ECO:0000259" key="1">
    <source>
        <dbReference type="Pfam" id="PF00407"/>
    </source>
</evidence>
<proteinExistence type="predicted"/>
<dbReference type="InterPro" id="IPR000916">
    <property type="entry name" value="Bet_v_I/MLP"/>
</dbReference>
<sequence length="82" mass="9470">MSVKTKLIGSLEVKSPSRIKHFKIYEGEIEIIDLVVNFSCRDGKELFDKTVIEAIDSRKELITWKVIEGHLLELYNSFTIIT</sequence>